<dbReference type="AlphaFoldDB" id="A0A813HZQ1"/>
<accession>A0A813HZQ1</accession>
<proteinExistence type="predicted"/>
<dbReference type="EMBL" id="CAJNNW010002083">
    <property type="protein sequence ID" value="CAE8642951.1"/>
    <property type="molecule type" value="Genomic_DNA"/>
</dbReference>
<protein>
    <submittedName>
        <fullName evidence="1">Uncharacterized protein</fullName>
    </submittedName>
</protein>
<sequence>MFDLRRRLWLHVRLTPVRADISLFVGATASSASSAQHVQVQVPESCDSGPPSFAGAGVRISVNKRSTTSRWLAEIRSRSQSNERAARGQLSNTWEPMRPAEFSVAYQRLLSSCPGSYQTQMVDMFALRGSSCGKNALPPRLHHVAGTNIPPVPGRLQGAGCLEFCKFKDSVAMPRVWCNLSVVRPRVQMKVQRHMCLQGSTAAVLGAKEEAATSVSDSLVLWPSWRSKMKFRHFRKHGGAMMAHELRQSPTPKASRHFNTHALCEVPPGCNSMLVDAGTTRRRSQLVGFDMHRATKGLKGSGVPDLFVRFLGARQMHCQQQQAASLQPVVSKSSVYLFRPWLQLGSTELALNSEHPAAVPILSLQVRNIVIPIGLGLQRRSSRLQGSSSGGLPEKLQPELCLDSDSRCHLQMRTSWLTGRS</sequence>
<dbReference type="Proteomes" id="UP000626109">
    <property type="component" value="Unassembled WGS sequence"/>
</dbReference>
<comment type="caution">
    <text evidence="1">The sequence shown here is derived from an EMBL/GenBank/DDBJ whole genome shotgun (WGS) entry which is preliminary data.</text>
</comment>
<evidence type="ECO:0000313" key="2">
    <source>
        <dbReference type="Proteomes" id="UP000626109"/>
    </source>
</evidence>
<name>A0A813HZQ1_POLGL</name>
<gene>
    <name evidence="1" type="ORF">PGLA2088_LOCUS2533</name>
</gene>
<organism evidence="1 2">
    <name type="scientific">Polarella glacialis</name>
    <name type="common">Dinoflagellate</name>
    <dbReference type="NCBI Taxonomy" id="89957"/>
    <lineage>
        <taxon>Eukaryota</taxon>
        <taxon>Sar</taxon>
        <taxon>Alveolata</taxon>
        <taxon>Dinophyceae</taxon>
        <taxon>Suessiales</taxon>
        <taxon>Suessiaceae</taxon>
        <taxon>Polarella</taxon>
    </lineage>
</organism>
<evidence type="ECO:0000313" key="1">
    <source>
        <dbReference type="EMBL" id="CAE8642951.1"/>
    </source>
</evidence>
<reference evidence="1" key="1">
    <citation type="submission" date="2021-02" db="EMBL/GenBank/DDBJ databases">
        <authorList>
            <person name="Dougan E. K."/>
            <person name="Rhodes N."/>
            <person name="Thang M."/>
            <person name="Chan C."/>
        </authorList>
    </citation>
    <scope>NUCLEOTIDE SEQUENCE</scope>
</reference>